<proteinExistence type="predicted"/>
<accession>A0A067M2U1</accession>
<dbReference type="EMBL" id="KL198177">
    <property type="protein sequence ID" value="KDQ05876.1"/>
    <property type="molecule type" value="Genomic_DNA"/>
</dbReference>
<dbReference type="AlphaFoldDB" id="A0A067M2U1"/>
<gene>
    <name evidence="2" type="ORF">BOTBODRAFT_49664</name>
</gene>
<name>A0A067M2U1_BOTB1</name>
<dbReference type="InParanoid" id="A0A067M2U1"/>
<dbReference type="HOGENOM" id="CLU_1578264_0_0_1"/>
<evidence type="ECO:0000256" key="1">
    <source>
        <dbReference type="SAM" id="MobiDB-lite"/>
    </source>
</evidence>
<organism evidence="2 3">
    <name type="scientific">Botryobasidium botryosum (strain FD-172 SS1)</name>
    <dbReference type="NCBI Taxonomy" id="930990"/>
    <lineage>
        <taxon>Eukaryota</taxon>
        <taxon>Fungi</taxon>
        <taxon>Dikarya</taxon>
        <taxon>Basidiomycota</taxon>
        <taxon>Agaricomycotina</taxon>
        <taxon>Agaricomycetes</taxon>
        <taxon>Cantharellales</taxon>
        <taxon>Botryobasidiaceae</taxon>
        <taxon>Botryobasidium</taxon>
    </lineage>
</organism>
<keyword evidence="3" id="KW-1185">Reference proteome</keyword>
<evidence type="ECO:0000313" key="2">
    <source>
        <dbReference type="EMBL" id="KDQ05876.1"/>
    </source>
</evidence>
<evidence type="ECO:0000313" key="3">
    <source>
        <dbReference type="Proteomes" id="UP000027195"/>
    </source>
</evidence>
<reference evidence="3" key="1">
    <citation type="journal article" date="2014" name="Proc. Natl. Acad. Sci. U.S.A.">
        <title>Extensive sampling of basidiomycete genomes demonstrates inadequacy of the white-rot/brown-rot paradigm for wood decay fungi.</title>
        <authorList>
            <person name="Riley R."/>
            <person name="Salamov A.A."/>
            <person name="Brown D.W."/>
            <person name="Nagy L.G."/>
            <person name="Floudas D."/>
            <person name="Held B.W."/>
            <person name="Levasseur A."/>
            <person name="Lombard V."/>
            <person name="Morin E."/>
            <person name="Otillar R."/>
            <person name="Lindquist E.A."/>
            <person name="Sun H."/>
            <person name="LaButti K.M."/>
            <person name="Schmutz J."/>
            <person name="Jabbour D."/>
            <person name="Luo H."/>
            <person name="Baker S.E."/>
            <person name="Pisabarro A.G."/>
            <person name="Walton J.D."/>
            <person name="Blanchette R.A."/>
            <person name="Henrissat B."/>
            <person name="Martin F."/>
            <person name="Cullen D."/>
            <person name="Hibbett D.S."/>
            <person name="Grigoriev I.V."/>
        </authorList>
    </citation>
    <scope>NUCLEOTIDE SEQUENCE [LARGE SCALE GENOMIC DNA]</scope>
    <source>
        <strain evidence="3">FD-172 SS1</strain>
    </source>
</reference>
<dbReference type="Proteomes" id="UP000027195">
    <property type="component" value="Unassembled WGS sequence"/>
</dbReference>
<feature type="region of interest" description="Disordered" evidence="1">
    <location>
        <begin position="94"/>
        <end position="125"/>
    </location>
</feature>
<protein>
    <submittedName>
        <fullName evidence="2">Uncharacterized protein</fullName>
    </submittedName>
</protein>
<sequence>MTLLLYNNCTNYYLVCGRRPAKVGGGASESKAVRMRMVRINKGQSLWLTPGLSLSSALNRPHSLIFKIQQHTKNPAHRTPPRECTSRCGPRAAYRSIGNSRRPFPAADESGPRPSGRGGGRRARRRWAVDSYASQGGPRKLVVVQAAKRGIAWVLGWAWAWARARAASR</sequence>